<dbReference type="OrthoDB" id="9784671at2"/>
<evidence type="ECO:0000259" key="9">
    <source>
        <dbReference type="PROSITE" id="PS51012"/>
    </source>
</evidence>
<keyword evidence="4" id="KW-1003">Cell membrane</keyword>
<feature type="transmembrane region" description="Helical" evidence="8">
    <location>
        <begin position="347"/>
        <end position="365"/>
    </location>
</feature>
<evidence type="ECO:0000256" key="5">
    <source>
        <dbReference type="ARBA" id="ARBA00022692"/>
    </source>
</evidence>
<feature type="transmembrane region" description="Helical" evidence="8">
    <location>
        <begin position="286"/>
        <end position="305"/>
    </location>
</feature>
<dbReference type="Proteomes" id="UP000254889">
    <property type="component" value="Chromosome"/>
</dbReference>
<dbReference type="KEGG" id="ptaw:DW352_00350"/>
<accession>A0A345ZQA5</accession>
<keyword evidence="5 8" id="KW-0812">Transmembrane</keyword>
<evidence type="ECO:0000313" key="10">
    <source>
        <dbReference type="EMBL" id="AXK79102.1"/>
    </source>
</evidence>
<dbReference type="PANTHER" id="PTHR30294">
    <property type="entry name" value="MEMBRANE COMPONENT OF ABC TRANSPORTER YHHJ-RELATED"/>
    <property type="match status" value="1"/>
</dbReference>
<evidence type="ECO:0000256" key="1">
    <source>
        <dbReference type="ARBA" id="ARBA00004651"/>
    </source>
</evidence>
<keyword evidence="7 8" id="KW-0472">Membrane</keyword>
<feature type="transmembrane region" description="Helical" evidence="8">
    <location>
        <begin position="224"/>
        <end position="243"/>
    </location>
</feature>
<feature type="domain" description="ABC transmembrane type-2" evidence="9">
    <location>
        <begin position="132"/>
        <end position="368"/>
    </location>
</feature>
<proteinExistence type="inferred from homology"/>
<dbReference type="RefSeq" id="WP_115687460.1">
    <property type="nucleotide sequence ID" value="NZ_CP031417.1"/>
</dbReference>
<comment type="similarity">
    <text evidence="2">Belongs to the ABC-2 integral membrane protein family.</text>
</comment>
<dbReference type="PANTHER" id="PTHR30294:SF47">
    <property type="entry name" value="INNER MEMBRANE TRANSPORT PERMEASE YHHJ"/>
    <property type="match status" value="1"/>
</dbReference>
<evidence type="ECO:0000256" key="7">
    <source>
        <dbReference type="ARBA" id="ARBA00023136"/>
    </source>
</evidence>
<evidence type="ECO:0000256" key="3">
    <source>
        <dbReference type="ARBA" id="ARBA00022448"/>
    </source>
</evidence>
<comment type="subcellular location">
    <subcellularLocation>
        <location evidence="1">Cell membrane</location>
        <topology evidence="1">Multi-pass membrane protein</topology>
    </subcellularLocation>
</comment>
<dbReference type="AlphaFoldDB" id="A0A345ZQA5"/>
<gene>
    <name evidence="10" type="ORF">DW352_00350</name>
</gene>
<reference evidence="10 11" key="1">
    <citation type="submission" date="2018-07" db="EMBL/GenBank/DDBJ databases">
        <authorList>
            <person name="Quirk P.G."/>
            <person name="Krulwich T.A."/>
        </authorList>
    </citation>
    <scope>NUCLEOTIDE SEQUENCE [LARGE SCALE GENOMIC DNA]</scope>
    <source>
        <strain evidence="10 11">CC-BB4</strain>
    </source>
</reference>
<keyword evidence="3" id="KW-0813">Transport</keyword>
<evidence type="ECO:0000256" key="2">
    <source>
        <dbReference type="ARBA" id="ARBA00007783"/>
    </source>
</evidence>
<keyword evidence="11" id="KW-1185">Reference proteome</keyword>
<dbReference type="GO" id="GO:0140359">
    <property type="term" value="F:ABC-type transporter activity"/>
    <property type="evidence" value="ECO:0007669"/>
    <property type="project" value="InterPro"/>
</dbReference>
<feature type="transmembrane region" description="Helical" evidence="8">
    <location>
        <begin position="21"/>
        <end position="39"/>
    </location>
</feature>
<name>A0A345ZQA5_9HYPH</name>
<dbReference type="GO" id="GO:0005886">
    <property type="term" value="C:plasma membrane"/>
    <property type="evidence" value="ECO:0007669"/>
    <property type="project" value="UniProtKB-SubCell"/>
</dbReference>
<dbReference type="InterPro" id="IPR013525">
    <property type="entry name" value="ABC2_TM"/>
</dbReference>
<dbReference type="InterPro" id="IPR047817">
    <property type="entry name" value="ABC2_TM_bact-type"/>
</dbReference>
<dbReference type="EMBL" id="CP031417">
    <property type="protein sequence ID" value="AXK79102.1"/>
    <property type="molecule type" value="Genomic_DNA"/>
</dbReference>
<dbReference type="PROSITE" id="PS51012">
    <property type="entry name" value="ABC_TM2"/>
    <property type="match status" value="1"/>
</dbReference>
<organism evidence="10 11">
    <name type="scientific">Pseudolabrys taiwanensis</name>
    <dbReference type="NCBI Taxonomy" id="331696"/>
    <lineage>
        <taxon>Bacteria</taxon>
        <taxon>Pseudomonadati</taxon>
        <taxon>Pseudomonadota</taxon>
        <taxon>Alphaproteobacteria</taxon>
        <taxon>Hyphomicrobiales</taxon>
        <taxon>Xanthobacteraceae</taxon>
        <taxon>Pseudolabrys</taxon>
    </lineage>
</organism>
<dbReference type="InterPro" id="IPR051449">
    <property type="entry name" value="ABC-2_transporter_component"/>
</dbReference>
<dbReference type="Gene3D" id="3.40.1710.10">
    <property type="entry name" value="abc type-2 transporter like domain"/>
    <property type="match status" value="1"/>
</dbReference>
<keyword evidence="6 8" id="KW-1133">Transmembrane helix</keyword>
<evidence type="ECO:0000256" key="8">
    <source>
        <dbReference type="SAM" id="Phobius"/>
    </source>
</evidence>
<evidence type="ECO:0000256" key="4">
    <source>
        <dbReference type="ARBA" id="ARBA00022475"/>
    </source>
</evidence>
<sequence length="373" mass="40294">MRLANIFNLGGKELRSLARDRVMLVLIVWAFTGAVYTAATAIPETLNKASIAIVDEDGSALSNRIVSAFYPPYFNPPKLVSMAEMDAGLDDGSFTFALDIPPNFERDVVAGRAPSLQLNVDATRVSQAFTGAGYIQNIALTEVVAFLMHHRVPSVLPVDLALRMRSNPTLNESWFGAVVEVINQVTLLSIILTGAALIREREHGTIEHLLVMPVTPFEIMVSKIWSMALVVALAWIGALTLVVQGILHVPLQGSLALALAGAVVTLYATTSLGIVLATTARSMPQFALLTIIVIVPLEMLSGGATPRESMPQFVQDIMLAAPTTHFIMLAQAILFRGAGFDVVWPQFLALFVIGTVLFSVALVRFRKAIMEQG</sequence>
<evidence type="ECO:0000256" key="6">
    <source>
        <dbReference type="ARBA" id="ARBA00022989"/>
    </source>
</evidence>
<protein>
    <submittedName>
        <fullName evidence="10">ABC transporter permease</fullName>
    </submittedName>
</protein>
<feature type="transmembrane region" description="Helical" evidence="8">
    <location>
        <begin position="255"/>
        <end position="280"/>
    </location>
</feature>
<dbReference type="Pfam" id="PF12698">
    <property type="entry name" value="ABC2_membrane_3"/>
    <property type="match status" value="1"/>
</dbReference>
<feature type="transmembrane region" description="Helical" evidence="8">
    <location>
        <begin position="317"/>
        <end position="335"/>
    </location>
</feature>
<evidence type="ECO:0000313" key="11">
    <source>
        <dbReference type="Proteomes" id="UP000254889"/>
    </source>
</evidence>